<dbReference type="Gene3D" id="1.25.40.20">
    <property type="entry name" value="Ankyrin repeat-containing domain"/>
    <property type="match status" value="1"/>
</dbReference>
<name>A0AAD9H419_9PEZI</name>
<accession>A0AAD9H419</accession>
<dbReference type="Proteomes" id="UP001232148">
    <property type="component" value="Unassembled WGS sequence"/>
</dbReference>
<dbReference type="AlphaFoldDB" id="A0AAD9H419"/>
<reference evidence="1" key="1">
    <citation type="submission" date="2021-06" db="EMBL/GenBank/DDBJ databases">
        <title>Comparative genomics, transcriptomics and evolutionary studies reveal genomic signatures of adaptation to plant cell wall in hemibiotrophic fungi.</title>
        <authorList>
            <consortium name="DOE Joint Genome Institute"/>
            <person name="Baroncelli R."/>
            <person name="Diaz J.F."/>
            <person name="Benocci T."/>
            <person name="Peng M."/>
            <person name="Battaglia E."/>
            <person name="Haridas S."/>
            <person name="Andreopoulos W."/>
            <person name="Labutti K."/>
            <person name="Pangilinan J."/>
            <person name="Floch G.L."/>
            <person name="Makela M.R."/>
            <person name="Henrissat B."/>
            <person name="Grigoriev I.V."/>
            <person name="Crouch J.A."/>
            <person name="De Vries R.P."/>
            <person name="Sukno S.A."/>
            <person name="Thon M.R."/>
        </authorList>
    </citation>
    <scope>NUCLEOTIDE SEQUENCE</scope>
    <source>
        <strain evidence="1">MAFF235873</strain>
    </source>
</reference>
<evidence type="ECO:0000313" key="2">
    <source>
        <dbReference type="Proteomes" id="UP001232148"/>
    </source>
</evidence>
<proteinExistence type="predicted"/>
<organism evidence="1 2">
    <name type="scientific">Colletotrichum zoysiae</name>
    <dbReference type="NCBI Taxonomy" id="1216348"/>
    <lineage>
        <taxon>Eukaryota</taxon>
        <taxon>Fungi</taxon>
        <taxon>Dikarya</taxon>
        <taxon>Ascomycota</taxon>
        <taxon>Pezizomycotina</taxon>
        <taxon>Sordariomycetes</taxon>
        <taxon>Hypocreomycetidae</taxon>
        <taxon>Glomerellales</taxon>
        <taxon>Glomerellaceae</taxon>
        <taxon>Colletotrichum</taxon>
        <taxon>Colletotrichum graminicola species complex</taxon>
    </lineage>
</organism>
<comment type="caution">
    <text evidence="1">The sequence shown here is derived from an EMBL/GenBank/DDBJ whole genome shotgun (WGS) entry which is preliminary data.</text>
</comment>
<dbReference type="SUPFAM" id="SSF48403">
    <property type="entry name" value="Ankyrin repeat"/>
    <property type="match status" value="1"/>
</dbReference>
<dbReference type="EMBL" id="MU843062">
    <property type="protein sequence ID" value="KAK2022066.1"/>
    <property type="molecule type" value="Genomic_DNA"/>
</dbReference>
<evidence type="ECO:0000313" key="1">
    <source>
        <dbReference type="EMBL" id="KAK2022066.1"/>
    </source>
</evidence>
<protein>
    <submittedName>
        <fullName evidence="1">Uncharacterized protein</fullName>
    </submittedName>
</protein>
<gene>
    <name evidence="1" type="ORF">LX32DRAFT_698932</name>
</gene>
<sequence>MASPTALPGMKPSSPLSRVPVILRLDIAYHLIREPNHLGTSVGLRDVANLAATPREWKSLVTPLLYTEGVLADCIFYAAGGGLANVKWHSDMERVVDHASLLSPAFNITGNSLLLTEFVVAWRCSSNLLPIQYQRDLFTNGVSRATLLHPAIFGGKDDVIRWTLDQQGVHVDQPAHLGCLCPSTDRFAATVGGGWGLLPMSPAPVTALNMAILRGDDRASKLLMVGRAVWDHLPSRAVSRTSIVAANNAVESIKWLASAPEARRLRRDGRVLFHNWPDDSGRSSFHRACLAKQVSKDNAAVSRLTQALFSLGALVVTDDMEEVSRRLESETQLLRHGVVLGQHSGDSDWAWASRLERGGIKIKELWASGVSPVEYAASRKNYCMATAMAYAAILFPWRTLQSWRPKEAGIGKLMAD</sequence>
<keyword evidence="2" id="KW-1185">Reference proteome</keyword>
<dbReference type="InterPro" id="IPR036770">
    <property type="entry name" value="Ankyrin_rpt-contain_sf"/>
</dbReference>